<reference evidence="1 2" key="1">
    <citation type="submission" date="2017-05" db="EMBL/GenBank/DDBJ databases">
        <authorList>
            <person name="Song R."/>
            <person name="Chenine A.L."/>
            <person name="Ruprecht R.M."/>
        </authorList>
    </citation>
    <scope>NUCLEOTIDE SEQUENCE [LARGE SCALE GENOMIC DNA]</scope>
</reference>
<dbReference type="Proteomes" id="UP000225448">
    <property type="component" value="Segment"/>
</dbReference>
<accession>A0A1Y0SU75</accession>
<dbReference type="EMBL" id="MF042360">
    <property type="protein sequence ID" value="ARV76890.1"/>
    <property type="molecule type" value="Genomic_DNA"/>
</dbReference>
<keyword evidence="2" id="KW-1185">Reference proteome</keyword>
<protein>
    <submittedName>
        <fullName evidence="1">Uncharacterized protein</fullName>
    </submittedName>
</protein>
<sequence>MDIKALVRDADRVREHLVELEDGSIVTNRPCKIHVPERFTAKKLAVIGSEIFVFGFFPIIMEESYYAVNNTIAMMRIRPSSTERVVVDGNPYFEFSFEPGDKVIYTTALVVTDTLTYYMYDEFVAKGNIPWYMNYFDIANMFETAVEHAGVNLGSRSVIELIISTITRDPLDMTRLYRHVLQSYGFATTNPPVVIPFRSVIWNTSDTTSKLNGAFFAEGINSALVNESESVEMIEELYRT</sequence>
<evidence type="ECO:0000313" key="1">
    <source>
        <dbReference type="EMBL" id="ARV76890.1"/>
    </source>
</evidence>
<name>A0A1Y0SU75_9CAUD</name>
<gene>
    <name evidence="1" type="ORF">PHABIO_259</name>
</gene>
<proteinExistence type="predicted"/>
<evidence type="ECO:0000313" key="2">
    <source>
        <dbReference type="Proteomes" id="UP000225448"/>
    </source>
</evidence>
<organism evidence="1 2">
    <name type="scientific">Pseudomonas phage Phabio</name>
    <dbReference type="NCBI Taxonomy" id="2006668"/>
    <lineage>
        <taxon>Viruses</taxon>
        <taxon>Duplodnaviria</taxon>
        <taxon>Heunggongvirae</taxon>
        <taxon>Uroviricota</taxon>
        <taxon>Caudoviricetes</taxon>
        <taxon>Chimalliviridae</taxon>
        <taxon>Phabiovirus</taxon>
        <taxon>Phabiovirus phabio</taxon>
    </lineage>
</organism>